<evidence type="ECO:0000256" key="5">
    <source>
        <dbReference type="ARBA" id="ARBA00023163"/>
    </source>
</evidence>
<evidence type="ECO:0000313" key="11">
    <source>
        <dbReference type="Proteomes" id="UP001221898"/>
    </source>
</evidence>
<organism evidence="10 11">
    <name type="scientific">Aldrovandia affinis</name>
    <dbReference type="NCBI Taxonomy" id="143900"/>
    <lineage>
        <taxon>Eukaryota</taxon>
        <taxon>Metazoa</taxon>
        <taxon>Chordata</taxon>
        <taxon>Craniata</taxon>
        <taxon>Vertebrata</taxon>
        <taxon>Euteleostomi</taxon>
        <taxon>Actinopterygii</taxon>
        <taxon>Neopterygii</taxon>
        <taxon>Teleostei</taxon>
        <taxon>Notacanthiformes</taxon>
        <taxon>Halosauridae</taxon>
        <taxon>Aldrovandia</taxon>
    </lineage>
</organism>
<name>A0AAD7S753_9TELE</name>
<dbReference type="Pfam" id="PF00170">
    <property type="entry name" value="bZIP_1"/>
    <property type="match status" value="1"/>
</dbReference>
<evidence type="ECO:0000256" key="8">
    <source>
        <dbReference type="SAM" id="MobiDB-lite"/>
    </source>
</evidence>
<dbReference type="PANTHER" id="PTHR13044">
    <property type="entry name" value="ACTIVATING TRANSCRIPTION FACTOR ATF 4/5"/>
    <property type="match status" value="1"/>
</dbReference>
<feature type="region of interest" description="Disordered" evidence="8">
    <location>
        <begin position="326"/>
        <end position="346"/>
    </location>
</feature>
<dbReference type="SUPFAM" id="SSF57959">
    <property type="entry name" value="Leucine zipper domain"/>
    <property type="match status" value="1"/>
</dbReference>
<feature type="compositionally biased region" description="Basic and acidic residues" evidence="8">
    <location>
        <begin position="327"/>
        <end position="338"/>
    </location>
</feature>
<feature type="coiled-coil region" evidence="7">
    <location>
        <begin position="346"/>
        <end position="387"/>
    </location>
</feature>
<comment type="similarity">
    <text evidence="2">Belongs to the bZIP family.</text>
</comment>
<evidence type="ECO:0000256" key="1">
    <source>
        <dbReference type="ARBA" id="ARBA00004123"/>
    </source>
</evidence>
<evidence type="ECO:0000256" key="6">
    <source>
        <dbReference type="ARBA" id="ARBA00023242"/>
    </source>
</evidence>
<dbReference type="SMART" id="SM00338">
    <property type="entry name" value="BRLZ"/>
    <property type="match status" value="1"/>
</dbReference>
<evidence type="ECO:0000256" key="4">
    <source>
        <dbReference type="ARBA" id="ARBA00023125"/>
    </source>
</evidence>
<dbReference type="Gene3D" id="1.20.5.170">
    <property type="match status" value="1"/>
</dbReference>
<dbReference type="GO" id="GO:0042981">
    <property type="term" value="P:regulation of apoptotic process"/>
    <property type="evidence" value="ECO:0007669"/>
    <property type="project" value="UniProtKB-ARBA"/>
</dbReference>
<evidence type="ECO:0000313" key="10">
    <source>
        <dbReference type="EMBL" id="KAJ8397190.1"/>
    </source>
</evidence>
<keyword evidence="11" id="KW-1185">Reference proteome</keyword>
<dbReference type="InterPro" id="IPR046347">
    <property type="entry name" value="bZIP_sf"/>
</dbReference>
<dbReference type="PROSITE" id="PS00036">
    <property type="entry name" value="BZIP_BASIC"/>
    <property type="match status" value="1"/>
</dbReference>
<dbReference type="GO" id="GO:0000977">
    <property type="term" value="F:RNA polymerase II transcription regulatory region sequence-specific DNA binding"/>
    <property type="evidence" value="ECO:0007669"/>
    <property type="project" value="TreeGrafter"/>
</dbReference>
<keyword evidence="4" id="KW-0238">DNA-binding</keyword>
<dbReference type="EMBL" id="JAINUG010000099">
    <property type="protein sequence ID" value="KAJ8397190.1"/>
    <property type="molecule type" value="Genomic_DNA"/>
</dbReference>
<evidence type="ECO:0000256" key="7">
    <source>
        <dbReference type="SAM" id="Coils"/>
    </source>
</evidence>
<dbReference type="PROSITE" id="PS50217">
    <property type="entry name" value="BZIP"/>
    <property type="match status" value="1"/>
</dbReference>
<evidence type="ECO:0000259" key="9">
    <source>
        <dbReference type="PROSITE" id="PS50217"/>
    </source>
</evidence>
<feature type="domain" description="BZIP" evidence="9">
    <location>
        <begin position="328"/>
        <end position="391"/>
    </location>
</feature>
<keyword evidence="5" id="KW-0804">Transcription</keyword>
<comment type="subcellular location">
    <subcellularLocation>
        <location evidence="1">Nucleus</location>
    </subcellularLocation>
</comment>
<evidence type="ECO:0000256" key="3">
    <source>
        <dbReference type="ARBA" id="ARBA00023015"/>
    </source>
</evidence>
<dbReference type="PANTHER" id="PTHR13044:SF3">
    <property type="entry name" value="CYCLIC AMP-DEPENDENT TRANSCRIPTION FACTOR ATF-5"/>
    <property type="match status" value="1"/>
</dbReference>
<dbReference type="GO" id="GO:0005634">
    <property type="term" value="C:nucleus"/>
    <property type="evidence" value="ECO:0007669"/>
    <property type="project" value="UniProtKB-SubCell"/>
</dbReference>
<reference evidence="10" key="1">
    <citation type="journal article" date="2023" name="Science">
        <title>Genome structures resolve the early diversification of teleost fishes.</title>
        <authorList>
            <person name="Parey E."/>
            <person name="Louis A."/>
            <person name="Montfort J."/>
            <person name="Bouchez O."/>
            <person name="Roques C."/>
            <person name="Iampietro C."/>
            <person name="Lluch J."/>
            <person name="Castinel A."/>
            <person name="Donnadieu C."/>
            <person name="Desvignes T."/>
            <person name="Floi Bucao C."/>
            <person name="Jouanno E."/>
            <person name="Wen M."/>
            <person name="Mejri S."/>
            <person name="Dirks R."/>
            <person name="Jansen H."/>
            <person name="Henkel C."/>
            <person name="Chen W.J."/>
            <person name="Zahm M."/>
            <person name="Cabau C."/>
            <person name="Klopp C."/>
            <person name="Thompson A.W."/>
            <person name="Robinson-Rechavi M."/>
            <person name="Braasch I."/>
            <person name="Lecointre G."/>
            <person name="Bobe J."/>
            <person name="Postlethwait J.H."/>
            <person name="Berthelot C."/>
            <person name="Roest Crollius H."/>
            <person name="Guiguen Y."/>
        </authorList>
    </citation>
    <scope>NUCLEOTIDE SEQUENCE</scope>
    <source>
        <strain evidence="10">NC1722</strain>
    </source>
</reference>
<accession>A0AAD7S753</accession>
<dbReference type="CDD" id="cd14692">
    <property type="entry name" value="bZIP_ATF4"/>
    <property type="match status" value="1"/>
</dbReference>
<sequence>MTSLLQEELAQLEDYFLSESTPKRAEKLEKCDKVPPAMGPQSYYQLPYAPYSSNQSESSPLLVTLATGELDLLSFCGGPIGRPKTPRPVPYNCSRPNSNGRKRVCDGVKVGEGLENIWSSKGNNSGSIEAAGSYCCVEEEKAAGKGYCLGSAVKIRDCAILLKAEENYCFAEDVCGGEKMGRGYCVGGPLESPHRKEGGLLYGLKDVRQDGMELEPIHGDRASEAPEMMANEGCFLPPPAAVEHYHGFMGAVEEPMRAGPLEPGCQHGDYTFSDFLGDQSDECLSRGEGEGLHLGAAGLRPVPGLKEDPCDVKLKMELETVPTELVGGERKQKKRDQNKTAAHRYRQRKRAELDCLEEELHGLEGRNRELRDKAESVEREIQYVKDLLIEVYKARSQRLKQDATA</sequence>
<keyword evidence="3" id="KW-0805">Transcription regulation</keyword>
<evidence type="ECO:0000256" key="2">
    <source>
        <dbReference type="ARBA" id="ARBA00007163"/>
    </source>
</evidence>
<protein>
    <recommendedName>
        <fullName evidence="9">BZIP domain-containing protein</fullName>
    </recommendedName>
</protein>
<dbReference type="AlphaFoldDB" id="A0AAD7S753"/>
<dbReference type="FunFam" id="1.20.5.170:FF:000021">
    <property type="entry name" value="Cyclic AMP-dependent transcription factor ATF-4"/>
    <property type="match status" value="1"/>
</dbReference>
<dbReference type="InterPro" id="IPR004827">
    <property type="entry name" value="bZIP"/>
</dbReference>
<keyword evidence="6" id="KW-0539">Nucleus</keyword>
<proteinExistence type="inferred from homology"/>
<comment type="caution">
    <text evidence="10">The sequence shown here is derived from an EMBL/GenBank/DDBJ whole genome shotgun (WGS) entry which is preliminary data.</text>
</comment>
<keyword evidence="7" id="KW-0175">Coiled coil</keyword>
<dbReference type="Proteomes" id="UP001221898">
    <property type="component" value="Unassembled WGS sequence"/>
</dbReference>
<gene>
    <name evidence="10" type="ORF">AAFF_G00440240</name>
</gene>
<dbReference type="GO" id="GO:0001228">
    <property type="term" value="F:DNA-binding transcription activator activity, RNA polymerase II-specific"/>
    <property type="evidence" value="ECO:0007669"/>
    <property type="project" value="TreeGrafter"/>
</dbReference>